<dbReference type="AlphaFoldDB" id="A0A0C9YB10"/>
<protein>
    <submittedName>
        <fullName evidence="2">Uncharacterized protein</fullName>
    </submittedName>
</protein>
<accession>A0A0C9YB10</accession>
<dbReference type="Proteomes" id="UP000054477">
    <property type="component" value="Unassembled WGS sequence"/>
</dbReference>
<evidence type="ECO:0000313" key="3">
    <source>
        <dbReference type="Proteomes" id="UP000054477"/>
    </source>
</evidence>
<reference evidence="3" key="2">
    <citation type="submission" date="2015-01" db="EMBL/GenBank/DDBJ databases">
        <title>Evolutionary Origins and Diversification of the Mycorrhizal Mutualists.</title>
        <authorList>
            <consortium name="DOE Joint Genome Institute"/>
            <consortium name="Mycorrhizal Genomics Consortium"/>
            <person name="Kohler A."/>
            <person name="Kuo A."/>
            <person name="Nagy L.G."/>
            <person name="Floudas D."/>
            <person name="Copeland A."/>
            <person name="Barry K.W."/>
            <person name="Cichocki N."/>
            <person name="Veneault-Fourrey C."/>
            <person name="LaButti K."/>
            <person name="Lindquist E.A."/>
            <person name="Lipzen A."/>
            <person name="Lundell T."/>
            <person name="Morin E."/>
            <person name="Murat C."/>
            <person name="Riley R."/>
            <person name="Ohm R."/>
            <person name="Sun H."/>
            <person name="Tunlid A."/>
            <person name="Henrissat B."/>
            <person name="Grigoriev I.V."/>
            <person name="Hibbett D.S."/>
            <person name="Martin F."/>
        </authorList>
    </citation>
    <scope>NUCLEOTIDE SEQUENCE [LARGE SCALE GENOMIC DNA]</scope>
    <source>
        <strain evidence="3">LaAM-08-1</strain>
    </source>
</reference>
<name>A0A0C9YB10_9AGAR</name>
<organism evidence="2 3">
    <name type="scientific">Laccaria amethystina LaAM-08-1</name>
    <dbReference type="NCBI Taxonomy" id="1095629"/>
    <lineage>
        <taxon>Eukaryota</taxon>
        <taxon>Fungi</taxon>
        <taxon>Dikarya</taxon>
        <taxon>Basidiomycota</taxon>
        <taxon>Agaricomycotina</taxon>
        <taxon>Agaricomycetes</taxon>
        <taxon>Agaricomycetidae</taxon>
        <taxon>Agaricales</taxon>
        <taxon>Agaricineae</taxon>
        <taxon>Hydnangiaceae</taxon>
        <taxon>Laccaria</taxon>
    </lineage>
</organism>
<dbReference type="EMBL" id="KN838561">
    <property type="protein sequence ID" value="KIK05263.1"/>
    <property type="molecule type" value="Genomic_DNA"/>
</dbReference>
<reference evidence="2 3" key="1">
    <citation type="submission" date="2014-04" db="EMBL/GenBank/DDBJ databases">
        <authorList>
            <consortium name="DOE Joint Genome Institute"/>
            <person name="Kuo A."/>
            <person name="Kohler A."/>
            <person name="Nagy L.G."/>
            <person name="Floudas D."/>
            <person name="Copeland A."/>
            <person name="Barry K.W."/>
            <person name="Cichocki N."/>
            <person name="Veneault-Fourrey C."/>
            <person name="LaButti K."/>
            <person name="Lindquist E.A."/>
            <person name="Lipzen A."/>
            <person name="Lundell T."/>
            <person name="Morin E."/>
            <person name="Murat C."/>
            <person name="Sun H."/>
            <person name="Tunlid A."/>
            <person name="Henrissat B."/>
            <person name="Grigoriev I.V."/>
            <person name="Hibbett D.S."/>
            <person name="Martin F."/>
            <person name="Nordberg H.P."/>
            <person name="Cantor M.N."/>
            <person name="Hua S.X."/>
        </authorList>
    </citation>
    <scope>NUCLEOTIDE SEQUENCE [LARGE SCALE GENOMIC DNA]</scope>
    <source>
        <strain evidence="2 3">LaAM-08-1</strain>
    </source>
</reference>
<feature type="compositionally biased region" description="Basic and acidic residues" evidence="1">
    <location>
        <begin position="1"/>
        <end position="11"/>
    </location>
</feature>
<dbReference type="HOGENOM" id="CLU_1289103_0_0_1"/>
<dbReference type="OrthoDB" id="10497986at2759"/>
<evidence type="ECO:0000313" key="2">
    <source>
        <dbReference type="EMBL" id="KIK05263.1"/>
    </source>
</evidence>
<sequence>MFGDTTTRDSDAEPNNMTNSDFTNKIEGRTANTTGGPQDVKIGADCGRTTQRQFHGEYYQYHEGEDSDEERECSSSPCQAPWGYYEGFNHDFPSASAPVDLTSTSAATLAYNSPHHPQSGPINIPSTACQRRSTQARGATFCRACEGGHSQHVLYACHPHTDGAYVNKKSPKGTLIDSDKEECSKLRPKVPTHSILQSLAASDSVDPTHGTTAI</sequence>
<gene>
    <name evidence="2" type="ORF">K443DRAFT_675222</name>
</gene>
<proteinExistence type="predicted"/>
<feature type="compositionally biased region" description="Polar residues" evidence="1">
    <location>
        <begin position="13"/>
        <end position="23"/>
    </location>
</feature>
<evidence type="ECO:0000256" key="1">
    <source>
        <dbReference type="SAM" id="MobiDB-lite"/>
    </source>
</evidence>
<keyword evidence="3" id="KW-1185">Reference proteome</keyword>
<feature type="region of interest" description="Disordered" evidence="1">
    <location>
        <begin position="1"/>
        <end position="47"/>
    </location>
</feature>